<evidence type="ECO:0000256" key="4">
    <source>
        <dbReference type="ARBA" id="ARBA00023163"/>
    </source>
</evidence>
<evidence type="ECO:0000259" key="8">
    <source>
        <dbReference type="PROSITE" id="PS50110"/>
    </source>
</evidence>
<dbReference type="Proteomes" id="UP001314796">
    <property type="component" value="Unassembled WGS sequence"/>
</dbReference>
<gene>
    <name evidence="10" type="ORF">JOC73_001224</name>
</gene>
<dbReference type="RefSeq" id="WP_204401187.1">
    <property type="nucleotide sequence ID" value="NZ_JAFBEE010000006.1"/>
</dbReference>
<feature type="DNA-binding region" description="OmpR/PhoB-type" evidence="7">
    <location>
        <begin position="127"/>
        <end position="223"/>
    </location>
</feature>
<dbReference type="SUPFAM" id="SSF52172">
    <property type="entry name" value="CheY-like"/>
    <property type="match status" value="1"/>
</dbReference>
<dbReference type="PANTHER" id="PTHR48111">
    <property type="entry name" value="REGULATOR OF RPOS"/>
    <property type="match status" value="1"/>
</dbReference>
<dbReference type="InterPro" id="IPR001789">
    <property type="entry name" value="Sig_transdc_resp-reg_receiver"/>
</dbReference>
<evidence type="ECO:0000256" key="6">
    <source>
        <dbReference type="PROSITE-ProRule" id="PRU00169"/>
    </source>
</evidence>
<dbReference type="PROSITE" id="PS51755">
    <property type="entry name" value="OMPR_PHOB"/>
    <property type="match status" value="1"/>
</dbReference>
<comment type="caution">
    <text evidence="10">The sequence shown here is derived from an EMBL/GenBank/DDBJ whole genome shotgun (WGS) entry which is preliminary data.</text>
</comment>
<dbReference type="PANTHER" id="PTHR48111:SF73">
    <property type="entry name" value="ALKALINE PHOSPHATASE SYNTHESIS TRANSCRIPTIONAL REGULATORY PROTEIN PHOP"/>
    <property type="match status" value="1"/>
</dbReference>
<dbReference type="SMART" id="SM00448">
    <property type="entry name" value="REC"/>
    <property type="match status" value="1"/>
</dbReference>
<reference evidence="10 11" key="1">
    <citation type="submission" date="2021-01" db="EMBL/GenBank/DDBJ databases">
        <title>Genomic Encyclopedia of Type Strains, Phase IV (KMG-IV): sequencing the most valuable type-strain genomes for metagenomic binning, comparative biology and taxonomic classification.</title>
        <authorList>
            <person name="Goeker M."/>
        </authorList>
    </citation>
    <scope>NUCLEOTIDE SEQUENCE [LARGE SCALE GENOMIC DNA]</scope>
    <source>
        <strain evidence="10 11">DSM 25890</strain>
    </source>
</reference>
<dbReference type="Gene3D" id="1.10.10.10">
    <property type="entry name" value="Winged helix-like DNA-binding domain superfamily/Winged helix DNA-binding domain"/>
    <property type="match status" value="1"/>
</dbReference>
<accession>A0ABS2NP52</accession>
<protein>
    <recommendedName>
        <fullName evidence="1">Stage 0 sporulation protein A homolog</fullName>
    </recommendedName>
</protein>
<proteinExistence type="predicted"/>
<evidence type="ECO:0000313" key="10">
    <source>
        <dbReference type="EMBL" id="MBM7614710.1"/>
    </source>
</evidence>
<evidence type="ECO:0000256" key="3">
    <source>
        <dbReference type="ARBA" id="ARBA00023125"/>
    </source>
</evidence>
<dbReference type="InterPro" id="IPR011006">
    <property type="entry name" value="CheY-like_superfamily"/>
</dbReference>
<keyword evidence="6" id="KW-0597">Phosphoprotein</keyword>
<dbReference type="Pfam" id="PF00072">
    <property type="entry name" value="Response_reg"/>
    <property type="match status" value="1"/>
</dbReference>
<dbReference type="InterPro" id="IPR016032">
    <property type="entry name" value="Sig_transdc_resp-reg_C-effctor"/>
</dbReference>
<dbReference type="CDD" id="cd00383">
    <property type="entry name" value="trans_reg_C"/>
    <property type="match status" value="1"/>
</dbReference>
<feature type="domain" description="Response regulatory" evidence="8">
    <location>
        <begin position="5"/>
        <end position="118"/>
    </location>
</feature>
<keyword evidence="3 7" id="KW-0238">DNA-binding</keyword>
<keyword evidence="2" id="KW-0805">Transcription regulation</keyword>
<evidence type="ECO:0000259" key="9">
    <source>
        <dbReference type="PROSITE" id="PS51755"/>
    </source>
</evidence>
<dbReference type="GO" id="GO:0003677">
    <property type="term" value="F:DNA binding"/>
    <property type="evidence" value="ECO:0007669"/>
    <property type="project" value="UniProtKB-KW"/>
</dbReference>
<feature type="domain" description="OmpR/PhoB-type" evidence="9">
    <location>
        <begin position="127"/>
        <end position="223"/>
    </location>
</feature>
<comment type="function">
    <text evidence="5">May play the central regulatory role in sporulation. It may be an element of the effector pathway responsible for the activation of sporulation genes in response to nutritional stress. Spo0A may act in concert with spo0H (a sigma factor) to control the expression of some genes that are critical to the sporulation process.</text>
</comment>
<dbReference type="Gene3D" id="6.10.250.690">
    <property type="match status" value="1"/>
</dbReference>
<dbReference type="CDD" id="cd17574">
    <property type="entry name" value="REC_OmpR"/>
    <property type="match status" value="1"/>
</dbReference>
<dbReference type="EMBL" id="JAFBEE010000006">
    <property type="protein sequence ID" value="MBM7614710.1"/>
    <property type="molecule type" value="Genomic_DNA"/>
</dbReference>
<evidence type="ECO:0000256" key="5">
    <source>
        <dbReference type="ARBA" id="ARBA00024867"/>
    </source>
</evidence>
<dbReference type="PROSITE" id="PS50110">
    <property type="entry name" value="RESPONSE_REGULATORY"/>
    <property type="match status" value="1"/>
</dbReference>
<evidence type="ECO:0000256" key="7">
    <source>
        <dbReference type="PROSITE-ProRule" id="PRU01091"/>
    </source>
</evidence>
<organism evidence="10 11">
    <name type="scientific">Alkaliphilus hydrothermalis</name>
    <dbReference type="NCBI Taxonomy" id="1482730"/>
    <lineage>
        <taxon>Bacteria</taxon>
        <taxon>Bacillati</taxon>
        <taxon>Bacillota</taxon>
        <taxon>Clostridia</taxon>
        <taxon>Peptostreptococcales</taxon>
        <taxon>Natronincolaceae</taxon>
        <taxon>Alkaliphilus</taxon>
    </lineage>
</organism>
<dbReference type="SMART" id="SM00862">
    <property type="entry name" value="Trans_reg_C"/>
    <property type="match status" value="1"/>
</dbReference>
<dbReference type="Gene3D" id="3.40.50.2300">
    <property type="match status" value="1"/>
</dbReference>
<name>A0ABS2NP52_9FIRM</name>
<keyword evidence="11" id="KW-1185">Reference proteome</keyword>
<dbReference type="InterPro" id="IPR036388">
    <property type="entry name" value="WH-like_DNA-bd_sf"/>
</dbReference>
<dbReference type="Pfam" id="PF00486">
    <property type="entry name" value="Trans_reg_C"/>
    <property type="match status" value="1"/>
</dbReference>
<keyword evidence="4" id="KW-0804">Transcription</keyword>
<feature type="modified residue" description="4-aspartylphosphate" evidence="6">
    <location>
        <position position="54"/>
    </location>
</feature>
<evidence type="ECO:0000313" key="11">
    <source>
        <dbReference type="Proteomes" id="UP001314796"/>
    </source>
</evidence>
<sequence length="225" mass="26296">MVGTNILLVEDEDKLRRLVATYLKREMVNVVEAADGKEALDLWYEQEFHMVILDVMLPHYDGWTICKRIRETSAIPILMLTARGEENDKLFGFELGADDYMTKPFSVKELVARVKALLKRSQQQLSTEILYINELKIDKKSHQVYLGDELLQLSPKEYDLLLYFIHHENIALTRELLLDGVWGYDYYGDLRTVDTHVKRLRQKLKEIGKKIVTVRGVGYRFEVKS</sequence>
<evidence type="ECO:0000256" key="1">
    <source>
        <dbReference type="ARBA" id="ARBA00018672"/>
    </source>
</evidence>
<dbReference type="InterPro" id="IPR039420">
    <property type="entry name" value="WalR-like"/>
</dbReference>
<dbReference type="SUPFAM" id="SSF46894">
    <property type="entry name" value="C-terminal effector domain of the bipartite response regulators"/>
    <property type="match status" value="1"/>
</dbReference>
<evidence type="ECO:0000256" key="2">
    <source>
        <dbReference type="ARBA" id="ARBA00023015"/>
    </source>
</evidence>
<dbReference type="InterPro" id="IPR001867">
    <property type="entry name" value="OmpR/PhoB-type_DNA-bd"/>
</dbReference>